<evidence type="ECO:0000256" key="8">
    <source>
        <dbReference type="SAM" id="MobiDB-lite"/>
    </source>
</evidence>
<keyword evidence="3" id="KW-0677">Repeat</keyword>
<feature type="repeat" description="Solcar" evidence="6">
    <location>
        <begin position="243"/>
        <end position="333"/>
    </location>
</feature>
<feature type="region of interest" description="Disordered" evidence="8">
    <location>
        <begin position="131"/>
        <end position="167"/>
    </location>
</feature>
<dbReference type="SUPFAM" id="SSF103506">
    <property type="entry name" value="Mitochondrial carrier"/>
    <property type="match status" value="1"/>
</dbReference>
<evidence type="ECO:0000256" key="1">
    <source>
        <dbReference type="ARBA" id="ARBA00004141"/>
    </source>
</evidence>
<dbReference type="Pfam" id="PF00153">
    <property type="entry name" value="Mito_carr"/>
    <property type="match status" value="1"/>
</dbReference>
<keyword evidence="2 6" id="KW-0812">Transmembrane</keyword>
<evidence type="ECO:0000256" key="5">
    <source>
        <dbReference type="ARBA" id="ARBA00023136"/>
    </source>
</evidence>
<feature type="compositionally biased region" description="Basic residues" evidence="8">
    <location>
        <begin position="415"/>
        <end position="424"/>
    </location>
</feature>
<evidence type="ECO:0000256" key="4">
    <source>
        <dbReference type="ARBA" id="ARBA00022989"/>
    </source>
</evidence>
<proteinExistence type="inferred from homology"/>
<dbReference type="InterPro" id="IPR018108">
    <property type="entry name" value="MCP_transmembrane"/>
</dbReference>
<dbReference type="InterPro" id="IPR023395">
    <property type="entry name" value="MCP_dom_sf"/>
</dbReference>
<reference evidence="9 10" key="1">
    <citation type="journal article" date="2012" name="Science">
        <title>The Paleozoic origin of enzymatic lignin decomposition reconstructed from 31 fungal genomes.</title>
        <authorList>
            <person name="Floudas D."/>
            <person name="Binder M."/>
            <person name="Riley R."/>
            <person name="Barry K."/>
            <person name="Blanchette R.A."/>
            <person name="Henrissat B."/>
            <person name="Martinez A.T."/>
            <person name="Otillar R."/>
            <person name="Spatafora J.W."/>
            <person name="Yadav J.S."/>
            <person name="Aerts A."/>
            <person name="Benoit I."/>
            <person name="Boyd A."/>
            <person name="Carlson A."/>
            <person name="Copeland A."/>
            <person name="Coutinho P.M."/>
            <person name="de Vries R.P."/>
            <person name="Ferreira P."/>
            <person name="Findley K."/>
            <person name="Foster B."/>
            <person name="Gaskell J."/>
            <person name="Glotzer D."/>
            <person name="Gorecki P."/>
            <person name="Heitman J."/>
            <person name="Hesse C."/>
            <person name="Hori C."/>
            <person name="Igarashi K."/>
            <person name="Jurgens J.A."/>
            <person name="Kallen N."/>
            <person name="Kersten P."/>
            <person name="Kohler A."/>
            <person name="Kuees U."/>
            <person name="Kumar T.K.A."/>
            <person name="Kuo A."/>
            <person name="LaButti K."/>
            <person name="Larrondo L.F."/>
            <person name="Lindquist E."/>
            <person name="Ling A."/>
            <person name="Lombard V."/>
            <person name="Lucas S."/>
            <person name="Lundell T."/>
            <person name="Martin R."/>
            <person name="McLaughlin D.J."/>
            <person name="Morgenstern I."/>
            <person name="Morin E."/>
            <person name="Murat C."/>
            <person name="Nagy L.G."/>
            <person name="Nolan M."/>
            <person name="Ohm R.A."/>
            <person name="Patyshakuliyeva A."/>
            <person name="Rokas A."/>
            <person name="Ruiz-Duenas F.J."/>
            <person name="Sabat G."/>
            <person name="Salamov A."/>
            <person name="Samejima M."/>
            <person name="Schmutz J."/>
            <person name="Slot J.C."/>
            <person name="St John F."/>
            <person name="Stenlid J."/>
            <person name="Sun H."/>
            <person name="Sun S."/>
            <person name="Syed K."/>
            <person name="Tsang A."/>
            <person name="Wiebenga A."/>
            <person name="Young D."/>
            <person name="Pisabarro A."/>
            <person name="Eastwood D.C."/>
            <person name="Martin F."/>
            <person name="Cullen D."/>
            <person name="Grigoriev I.V."/>
            <person name="Hibbett D.S."/>
        </authorList>
    </citation>
    <scope>NUCLEOTIDE SEQUENCE [LARGE SCALE GENOMIC DNA]</scope>
    <source>
        <strain evidence="9 10">MD-104</strain>
    </source>
</reference>
<evidence type="ECO:0000313" key="9">
    <source>
        <dbReference type="EMBL" id="PCH33332.1"/>
    </source>
</evidence>
<dbReference type="Gene3D" id="1.50.40.10">
    <property type="entry name" value="Mitochondrial carrier domain"/>
    <property type="match status" value="1"/>
</dbReference>
<feature type="compositionally biased region" description="Basic and acidic residues" evidence="8">
    <location>
        <begin position="150"/>
        <end position="167"/>
    </location>
</feature>
<accession>A0A2H3ITM5</accession>
<organism evidence="9 10">
    <name type="scientific">Wolfiporia cocos (strain MD-104)</name>
    <name type="common">Brown rot fungus</name>
    <dbReference type="NCBI Taxonomy" id="742152"/>
    <lineage>
        <taxon>Eukaryota</taxon>
        <taxon>Fungi</taxon>
        <taxon>Dikarya</taxon>
        <taxon>Basidiomycota</taxon>
        <taxon>Agaricomycotina</taxon>
        <taxon>Agaricomycetes</taxon>
        <taxon>Polyporales</taxon>
        <taxon>Phaeolaceae</taxon>
        <taxon>Wolfiporia</taxon>
    </lineage>
</organism>
<dbReference type="PROSITE" id="PS50920">
    <property type="entry name" value="SOLCAR"/>
    <property type="match status" value="1"/>
</dbReference>
<dbReference type="OrthoDB" id="77989at2759"/>
<evidence type="ECO:0000256" key="3">
    <source>
        <dbReference type="ARBA" id="ARBA00022737"/>
    </source>
</evidence>
<evidence type="ECO:0000256" key="2">
    <source>
        <dbReference type="ARBA" id="ARBA00022692"/>
    </source>
</evidence>
<sequence>MNTPPASLRDFYATPSATWSFVPPPLAASENSSTAVYAPAPAAAAAAYEWTTRTQPHPLLQLAAAWDDPGGGLDVSLVARGALAAALMRYATTALAMPWEVGRLLLQVQWVPRDAGAAPPGAVLATDPVADEDAELSDSSDNDAYFADPSKLERERDAPPRRADDRGYVVRQSVLEEGMTPEYVIPVGRADGTWGMMKQLGRLRAEGWLSLWKGLLTSTVTNALFAGVQPACHGVLQAVLPAPSPATAFLLPVASHVLTTVLLSPLDLVRTRLVVQSAHPRHARYSGPLDALRQILAEEGGLRGVYLHPHLLLPTLLDGTARALVALALPHVLGAHLGLLGGDGEAHPVAELLADCVGQLATLPIETVRRRLQVQVRGTAAPLRACVELRPRPYNGVVDALWHIITEERSDLPIKPRRAGKGKGRAGSEEREEGESWLRSTGIGQLYRGLGLKMSVSAMVFVFALFGGDDADAGWTEL</sequence>
<dbReference type="AlphaFoldDB" id="A0A2H3ITM5"/>
<dbReference type="EMBL" id="KB467831">
    <property type="protein sequence ID" value="PCH33332.1"/>
    <property type="molecule type" value="Genomic_DNA"/>
</dbReference>
<keyword evidence="4" id="KW-1133">Transmembrane helix</keyword>
<keyword evidence="10" id="KW-1185">Reference proteome</keyword>
<gene>
    <name evidence="9" type="ORF">WOLCODRAFT_135066</name>
</gene>
<evidence type="ECO:0000256" key="7">
    <source>
        <dbReference type="RuleBase" id="RU000488"/>
    </source>
</evidence>
<evidence type="ECO:0000313" key="10">
    <source>
        <dbReference type="Proteomes" id="UP000218811"/>
    </source>
</evidence>
<evidence type="ECO:0000256" key="6">
    <source>
        <dbReference type="PROSITE-ProRule" id="PRU00282"/>
    </source>
</evidence>
<name>A0A2H3ITM5_WOLCO</name>
<keyword evidence="5 6" id="KW-0472">Membrane</keyword>
<dbReference type="GO" id="GO:0016020">
    <property type="term" value="C:membrane"/>
    <property type="evidence" value="ECO:0007669"/>
    <property type="project" value="UniProtKB-SubCell"/>
</dbReference>
<dbReference type="PANTHER" id="PTHR24089">
    <property type="entry name" value="SOLUTE CARRIER FAMILY 25"/>
    <property type="match status" value="1"/>
</dbReference>
<feature type="region of interest" description="Disordered" evidence="8">
    <location>
        <begin position="415"/>
        <end position="436"/>
    </location>
</feature>
<keyword evidence="7" id="KW-0813">Transport</keyword>
<dbReference type="Proteomes" id="UP000218811">
    <property type="component" value="Unassembled WGS sequence"/>
</dbReference>
<dbReference type="OMA" id="VTWVYEM"/>
<comment type="similarity">
    <text evidence="7">Belongs to the mitochondrial carrier (TC 2.A.29) family.</text>
</comment>
<dbReference type="STRING" id="742152.A0A2H3ITM5"/>
<protein>
    <submittedName>
        <fullName evidence="9">Mitochondrial carrier</fullName>
    </submittedName>
</protein>
<comment type="subcellular location">
    <subcellularLocation>
        <location evidence="1">Membrane</location>
        <topology evidence="1">Multi-pass membrane protein</topology>
    </subcellularLocation>
</comment>
<feature type="compositionally biased region" description="Acidic residues" evidence="8">
    <location>
        <begin position="131"/>
        <end position="141"/>
    </location>
</feature>